<dbReference type="EMBL" id="MIGC01002384">
    <property type="protein sequence ID" value="PHJ21192.1"/>
    <property type="molecule type" value="Genomic_DNA"/>
</dbReference>
<sequence length="666" mass="73122">MSDWDKGVGLTGRANYRVSCSRYDASSSLRCLRRIRCLHFFRSENVKRQVKLLLWNSPALFGLCRMFPRTMDTSLLRPKFLSFLHLSSCWLVLSAPQIFRGAGLFDGATTGLVRSAKKESVATETASHLLYRSFSALPSGSSTALPGAGYYPFSVAYAFAGEEAPGQAGSTDLLSLGEDKESYVTNESHIADEGPLRDGETEVPVTPSLRLSAGRPSQQTRSVTGGVPKNIPRALASMLAVTVGLVLISAHMKYNKKPSPGPTWPKGVLPTSMSDRLEKLTGAAKNIFSGMSRTTRLIIGVAMILSSLIATQLLRKPEVNSWEPLGLLERPARGAGSLNTLPAADAMQLAAVMSTVAAAVIPVLFVLRRRRRYVEPEGEKPQGEGQARKPAGEEATDAADERDRKKAEEQERARSDPPAGLLLRAVPGLLDVLENLDEAKKQKKDTAPEPVYHPGSPEVQELQEKARLVLVDLDEISPPLHNALAEQVTALEKSPPGLAFEEHVRRLITVFHRAQLVLVRRNLYEIEGFLVEGKFRGHKLFLDRQLRSYLDFLQDVLPGVDRNFKSTVSILEHRLPKKKRQDLVAFVNAELGVFHTSIAGLQKRLGHLLSFTDSDGTVMPGLKDRILQEAKEDNGKVTAAVQAVAALVKPEFPREYVSWLDGISHP</sequence>
<dbReference type="RefSeq" id="XP_067922876.1">
    <property type="nucleotide sequence ID" value="XM_068065150.1"/>
</dbReference>
<feature type="transmembrane region" description="Helical" evidence="2">
    <location>
        <begin position="231"/>
        <end position="250"/>
    </location>
</feature>
<dbReference type="GeneID" id="94428361"/>
<protein>
    <recommendedName>
        <fullName evidence="5">Transmembrane protein</fullName>
    </recommendedName>
</protein>
<reference evidence="3 4" key="1">
    <citation type="journal article" date="2017" name="Int. J. Parasitol.">
        <title>The genome of the protozoan parasite Cystoisospora suis and a reverse vaccinology approach to identify vaccine candidates.</title>
        <authorList>
            <person name="Palmieri N."/>
            <person name="Shrestha A."/>
            <person name="Ruttkowski B."/>
            <person name="Beck T."/>
            <person name="Vogl C."/>
            <person name="Tomley F."/>
            <person name="Blake D.P."/>
            <person name="Joachim A."/>
        </authorList>
    </citation>
    <scope>NUCLEOTIDE SEQUENCE [LARGE SCALE GENOMIC DNA]</scope>
    <source>
        <strain evidence="3 4">Wien I</strain>
    </source>
</reference>
<dbReference type="Proteomes" id="UP000221165">
    <property type="component" value="Unassembled WGS sequence"/>
</dbReference>
<evidence type="ECO:0000313" key="4">
    <source>
        <dbReference type="Proteomes" id="UP000221165"/>
    </source>
</evidence>
<proteinExistence type="predicted"/>
<feature type="transmembrane region" description="Helical" evidence="2">
    <location>
        <begin position="346"/>
        <end position="367"/>
    </location>
</feature>
<feature type="compositionally biased region" description="Basic and acidic residues" evidence="1">
    <location>
        <begin position="399"/>
        <end position="415"/>
    </location>
</feature>
<comment type="caution">
    <text evidence="3">The sequence shown here is derived from an EMBL/GenBank/DDBJ whole genome shotgun (WGS) entry which is preliminary data.</text>
</comment>
<feature type="transmembrane region" description="Helical" evidence="2">
    <location>
        <begin position="297"/>
        <end position="314"/>
    </location>
</feature>
<evidence type="ECO:0000313" key="3">
    <source>
        <dbReference type="EMBL" id="PHJ21192.1"/>
    </source>
</evidence>
<name>A0A2C6KZ64_9APIC</name>
<feature type="region of interest" description="Disordered" evidence="1">
    <location>
        <begin position="375"/>
        <end position="420"/>
    </location>
</feature>
<keyword evidence="2" id="KW-0812">Transmembrane</keyword>
<keyword evidence="2" id="KW-1133">Transmembrane helix</keyword>
<evidence type="ECO:0000256" key="2">
    <source>
        <dbReference type="SAM" id="Phobius"/>
    </source>
</evidence>
<keyword evidence="4" id="KW-1185">Reference proteome</keyword>
<dbReference type="AlphaFoldDB" id="A0A2C6KZ64"/>
<accession>A0A2C6KZ64</accession>
<evidence type="ECO:0000256" key="1">
    <source>
        <dbReference type="SAM" id="MobiDB-lite"/>
    </source>
</evidence>
<dbReference type="VEuPathDB" id="ToxoDB:CSUI_004969"/>
<organism evidence="3 4">
    <name type="scientific">Cystoisospora suis</name>
    <dbReference type="NCBI Taxonomy" id="483139"/>
    <lineage>
        <taxon>Eukaryota</taxon>
        <taxon>Sar</taxon>
        <taxon>Alveolata</taxon>
        <taxon>Apicomplexa</taxon>
        <taxon>Conoidasida</taxon>
        <taxon>Coccidia</taxon>
        <taxon>Eucoccidiorida</taxon>
        <taxon>Eimeriorina</taxon>
        <taxon>Sarcocystidae</taxon>
        <taxon>Cystoisospora</taxon>
    </lineage>
</organism>
<gene>
    <name evidence="3" type="ORF">CSUI_004969</name>
</gene>
<keyword evidence="2" id="KW-0472">Membrane</keyword>
<evidence type="ECO:0008006" key="5">
    <source>
        <dbReference type="Google" id="ProtNLM"/>
    </source>
</evidence>
<feature type="compositionally biased region" description="Basic and acidic residues" evidence="1">
    <location>
        <begin position="375"/>
        <end position="392"/>
    </location>
</feature>